<dbReference type="InterPro" id="IPR016193">
    <property type="entry name" value="Cytidine_deaminase-like"/>
</dbReference>
<dbReference type="Gene3D" id="3.40.140.10">
    <property type="entry name" value="Cytidine Deaminase, domain 2"/>
    <property type="match status" value="1"/>
</dbReference>
<gene>
    <name evidence="3 4" type="primary">fdhD</name>
    <name evidence="4" type="ORF">V6256_06255</name>
</gene>
<sequence>MSKLAYQTVNRQRYRLAADQSIEMSLSEDSVISEEPLKIVLHWICSTTGENLEKTFMVTMRTPGDDSSLVIGLLNAYGIINSVKQITAIVCEELNQCDVSLDESVQLDWSALTRQFISHSGCGICGTSNIKKLAQTFAMDIDETSEWLPLSTIFTFSARLREHQTLFTATGGVHSAGLFDTLNCITVKEDVGRHNAVDKVIGETMVDGLLTAHNILMLSGRVSFELMQKAVAAKIPVVVAIGAPSSLAIAVAKQFNITLIGFVSNATCNVYHGDFRLIKSHSK</sequence>
<proteinExistence type="inferred from homology"/>
<reference evidence="4 5" key="1">
    <citation type="submission" date="2024-02" db="EMBL/GenBank/DDBJ databases">
        <title>Bacteria isolated from the canopy kelp, Nereocystis luetkeana.</title>
        <authorList>
            <person name="Pfister C.A."/>
            <person name="Younker I.T."/>
            <person name="Light S.H."/>
        </authorList>
    </citation>
    <scope>NUCLEOTIDE SEQUENCE [LARGE SCALE GENOMIC DNA]</scope>
    <source>
        <strain evidence="4 5">TI.1.05</strain>
    </source>
</reference>
<dbReference type="InterPro" id="IPR003786">
    <property type="entry name" value="FdhD"/>
</dbReference>
<dbReference type="Gene3D" id="3.10.20.10">
    <property type="match status" value="1"/>
</dbReference>
<keyword evidence="2 3" id="KW-0501">Molybdenum cofactor biosynthesis</keyword>
<feature type="active site" description="Cysteine persulfide intermediate" evidence="3">
    <location>
        <position position="122"/>
    </location>
</feature>
<dbReference type="PANTHER" id="PTHR30592">
    <property type="entry name" value="FORMATE DEHYDROGENASE"/>
    <property type="match status" value="1"/>
</dbReference>
<dbReference type="PIRSF" id="PIRSF015626">
    <property type="entry name" value="FdhD"/>
    <property type="match status" value="1"/>
</dbReference>
<organism evidence="4 5">
    <name type="scientific">Psychromonas aquatilis</name>
    <dbReference type="NCBI Taxonomy" id="2005072"/>
    <lineage>
        <taxon>Bacteria</taxon>
        <taxon>Pseudomonadati</taxon>
        <taxon>Pseudomonadota</taxon>
        <taxon>Gammaproteobacteria</taxon>
        <taxon>Alteromonadales</taxon>
        <taxon>Psychromonadaceae</taxon>
        <taxon>Psychromonas</taxon>
    </lineage>
</organism>
<keyword evidence="1 3" id="KW-0963">Cytoplasm</keyword>
<dbReference type="Pfam" id="PF02634">
    <property type="entry name" value="FdhD-NarQ"/>
    <property type="match status" value="1"/>
</dbReference>
<dbReference type="EMBL" id="JBAKAZ010000017">
    <property type="protein sequence ID" value="MEL0629206.1"/>
    <property type="molecule type" value="Genomic_DNA"/>
</dbReference>
<dbReference type="Proteomes" id="UP001369082">
    <property type="component" value="Unassembled WGS sequence"/>
</dbReference>
<evidence type="ECO:0000256" key="1">
    <source>
        <dbReference type="ARBA" id="ARBA00022490"/>
    </source>
</evidence>
<comment type="similarity">
    <text evidence="3">Belongs to the FdhD family.</text>
</comment>
<comment type="caution">
    <text evidence="3">Lacks conserved residue(s) required for the propagation of feature annotation.</text>
</comment>
<name>A0ABU9GPI7_9GAMM</name>
<evidence type="ECO:0000256" key="2">
    <source>
        <dbReference type="ARBA" id="ARBA00023150"/>
    </source>
</evidence>
<dbReference type="HAMAP" id="MF_00187">
    <property type="entry name" value="FdhD"/>
    <property type="match status" value="1"/>
</dbReference>
<dbReference type="RefSeq" id="WP_341597219.1">
    <property type="nucleotide sequence ID" value="NZ_JBAKAZ010000017.1"/>
</dbReference>
<protein>
    <recommendedName>
        <fullName evidence="3">Sulfur carrier protein FdhD</fullName>
    </recommendedName>
</protein>
<dbReference type="PANTHER" id="PTHR30592:SF1">
    <property type="entry name" value="SULFUR CARRIER PROTEIN FDHD"/>
    <property type="match status" value="1"/>
</dbReference>
<keyword evidence="5" id="KW-1185">Reference proteome</keyword>
<dbReference type="NCBIfam" id="TIGR00129">
    <property type="entry name" value="fdhD_narQ"/>
    <property type="match status" value="1"/>
</dbReference>
<comment type="caution">
    <text evidence="4">The sequence shown here is derived from an EMBL/GenBank/DDBJ whole genome shotgun (WGS) entry which is preliminary data.</text>
</comment>
<evidence type="ECO:0000256" key="3">
    <source>
        <dbReference type="HAMAP-Rule" id="MF_00187"/>
    </source>
</evidence>
<comment type="function">
    <text evidence="3">Required for formate dehydrogenase (FDH) activity. Acts as a sulfur carrier protein that transfers sulfur from IscS to the molybdenum cofactor prior to its insertion into FDH.</text>
</comment>
<accession>A0ABU9GPI7</accession>
<dbReference type="SUPFAM" id="SSF53927">
    <property type="entry name" value="Cytidine deaminase-like"/>
    <property type="match status" value="1"/>
</dbReference>
<evidence type="ECO:0000313" key="5">
    <source>
        <dbReference type="Proteomes" id="UP001369082"/>
    </source>
</evidence>
<evidence type="ECO:0000313" key="4">
    <source>
        <dbReference type="EMBL" id="MEL0629206.1"/>
    </source>
</evidence>
<comment type="subcellular location">
    <subcellularLocation>
        <location evidence="3">Cytoplasm</location>
    </subcellularLocation>
</comment>